<dbReference type="PROSITE" id="PS51257">
    <property type="entry name" value="PROKAR_LIPOPROTEIN"/>
    <property type="match status" value="1"/>
</dbReference>
<evidence type="ECO:0008006" key="2">
    <source>
        <dbReference type="Google" id="ProtNLM"/>
    </source>
</evidence>
<dbReference type="AlphaFoldDB" id="A0A3B0XYK8"/>
<sequence>MKFMKKVPLHIQLLLTVASCLSFSSILIAANISFLKYGLIDDFTESDLKQLQTEYLYTLNSKKPGEAHKWNNKETGNGGEITVIKRYKLDENHCKRLQFKSFSGKKSATSYYNFCLFESQWKFVP</sequence>
<accession>A0A3B0XYK8</accession>
<protein>
    <recommendedName>
        <fullName evidence="2">Surface antigen domain-containing protein</fullName>
    </recommendedName>
</protein>
<evidence type="ECO:0000313" key="1">
    <source>
        <dbReference type="EMBL" id="VAW69770.1"/>
    </source>
</evidence>
<reference evidence="1" key="1">
    <citation type="submission" date="2018-06" db="EMBL/GenBank/DDBJ databases">
        <authorList>
            <person name="Zhirakovskaya E."/>
        </authorList>
    </citation>
    <scope>NUCLEOTIDE SEQUENCE</scope>
</reference>
<dbReference type="EMBL" id="UOFI01000173">
    <property type="protein sequence ID" value="VAW69770.1"/>
    <property type="molecule type" value="Genomic_DNA"/>
</dbReference>
<organism evidence="1">
    <name type="scientific">hydrothermal vent metagenome</name>
    <dbReference type="NCBI Taxonomy" id="652676"/>
    <lineage>
        <taxon>unclassified sequences</taxon>
        <taxon>metagenomes</taxon>
        <taxon>ecological metagenomes</taxon>
    </lineage>
</organism>
<name>A0A3B0XYK8_9ZZZZ</name>
<proteinExistence type="predicted"/>
<gene>
    <name evidence="1" type="ORF">MNBD_GAMMA09-2324</name>
</gene>